<evidence type="ECO:0000313" key="3">
    <source>
        <dbReference type="Proteomes" id="UP000717328"/>
    </source>
</evidence>
<comment type="caution">
    <text evidence="2">The sequence shown here is derived from an EMBL/GenBank/DDBJ whole genome shotgun (WGS) entry which is preliminary data.</text>
</comment>
<organism evidence="2 3">
    <name type="scientific">Sphagnurus paluster</name>
    <dbReference type="NCBI Taxonomy" id="117069"/>
    <lineage>
        <taxon>Eukaryota</taxon>
        <taxon>Fungi</taxon>
        <taxon>Dikarya</taxon>
        <taxon>Basidiomycota</taxon>
        <taxon>Agaricomycotina</taxon>
        <taxon>Agaricomycetes</taxon>
        <taxon>Agaricomycetidae</taxon>
        <taxon>Agaricales</taxon>
        <taxon>Tricholomatineae</taxon>
        <taxon>Lyophyllaceae</taxon>
        <taxon>Sphagnurus</taxon>
    </lineage>
</organism>
<feature type="non-terminal residue" evidence="2">
    <location>
        <position position="125"/>
    </location>
</feature>
<reference evidence="2" key="2">
    <citation type="submission" date="2021-10" db="EMBL/GenBank/DDBJ databases">
        <title>Phylogenomics reveals ancestral predisposition of the termite-cultivated fungus Termitomyces towards a domesticated lifestyle.</title>
        <authorList>
            <person name="Auxier B."/>
            <person name="Grum-Grzhimaylo A."/>
            <person name="Cardenas M.E."/>
            <person name="Lodge J.D."/>
            <person name="Laessoe T."/>
            <person name="Pedersen O."/>
            <person name="Smith M.E."/>
            <person name="Kuyper T.W."/>
            <person name="Franco-Molano E.A."/>
            <person name="Baroni T.J."/>
            <person name="Aanen D.K."/>
        </authorList>
    </citation>
    <scope>NUCLEOTIDE SEQUENCE</scope>
    <source>
        <strain evidence="2">D49</strain>
    </source>
</reference>
<dbReference type="AlphaFoldDB" id="A0A9P7GIV4"/>
<feature type="region of interest" description="Disordered" evidence="1">
    <location>
        <begin position="1"/>
        <end position="20"/>
    </location>
</feature>
<evidence type="ECO:0000256" key="1">
    <source>
        <dbReference type="SAM" id="MobiDB-lite"/>
    </source>
</evidence>
<gene>
    <name evidence="2" type="ORF">H0H81_000607</name>
</gene>
<protein>
    <submittedName>
        <fullName evidence="2">Uncharacterized protein</fullName>
    </submittedName>
</protein>
<sequence length="125" mass="13314">MPAGGSPQPMSVDPDGSTPAQVREAILQHPNTALRVSSPKSILNISINYHARRHGLKRTLTGFKDAAPQTVAEAIASNVDADQIQELYTTLKLVTAALVEVACTRDITLAPPWAAPTHPTPELSQ</sequence>
<reference evidence="2" key="1">
    <citation type="submission" date="2021-02" db="EMBL/GenBank/DDBJ databases">
        <authorList>
            <person name="Nieuwenhuis M."/>
            <person name="Van De Peppel L.J.J."/>
        </authorList>
    </citation>
    <scope>NUCLEOTIDE SEQUENCE</scope>
    <source>
        <strain evidence="2">D49</strain>
    </source>
</reference>
<accession>A0A9P7GIV4</accession>
<dbReference type="Proteomes" id="UP000717328">
    <property type="component" value="Unassembled WGS sequence"/>
</dbReference>
<dbReference type="EMBL" id="JABCKI010000547">
    <property type="protein sequence ID" value="KAG5650120.1"/>
    <property type="molecule type" value="Genomic_DNA"/>
</dbReference>
<name>A0A9P7GIV4_9AGAR</name>
<keyword evidence="3" id="KW-1185">Reference proteome</keyword>
<proteinExistence type="predicted"/>
<evidence type="ECO:0000313" key="2">
    <source>
        <dbReference type="EMBL" id="KAG5650120.1"/>
    </source>
</evidence>